<keyword evidence="6" id="KW-1185">Reference proteome</keyword>
<dbReference type="InterPro" id="IPR018060">
    <property type="entry name" value="HTH_AraC"/>
</dbReference>
<dbReference type="Gene3D" id="1.10.10.60">
    <property type="entry name" value="Homeodomain-like"/>
    <property type="match status" value="2"/>
</dbReference>
<evidence type="ECO:0000313" key="5">
    <source>
        <dbReference type="EMBL" id="THF76389.1"/>
    </source>
</evidence>
<dbReference type="PRINTS" id="PR00032">
    <property type="entry name" value="HTHARAC"/>
</dbReference>
<reference evidence="5 6" key="1">
    <citation type="submission" date="2019-04" db="EMBL/GenBank/DDBJ databases">
        <title>Cohnella sp. nov. isolated from preserved vegetables.</title>
        <authorList>
            <person name="Lin S.-Y."/>
            <person name="Hung M.-H."/>
            <person name="Young C.-C."/>
        </authorList>
    </citation>
    <scope>NUCLEOTIDE SEQUENCE [LARGE SCALE GENOMIC DNA]</scope>
    <source>
        <strain evidence="5 6">CC-MHH1044</strain>
    </source>
</reference>
<evidence type="ECO:0000256" key="1">
    <source>
        <dbReference type="ARBA" id="ARBA00023015"/>
    </source>
</evidence>
<dbReference type="InterPro" id="IPR009057">
    <property type="entry name" value="Homeodomain-like_sf"/>
</dbReference>
<dbReference type="GO" id="GO:0043565">
    <property type="term" value="F:sequence-specific DNA binding"/>
    <property type="evidence" value="ECO:0007669"/>
    <property type="project" value="InterPro"/>
</dbReference>
<comment type="caution">
    <text evidence="5">The sequence shown here is derived from an EMBL/GenBank/DDBJ whole genome shotgun (WGS) entry which is preliminary data.</text>
</comment>
<dbReference type="SUPFAM" id="SSF46689">
    <property type="entry name" value="Homeodomain-like"/>
    <property type="match status" value="2"/>
</dbReference>
<gene>
    <name evidence="5" type="ORF">E6C55_19150</name>
</gene>
<dbReference type="AlphaFoldDB" id="A0A4S4BNV5"/>
<proteinExistence type="predicted"/>
<dbReference type="Pfam" id="PF12833">
    <property type="entry name" value="HTH_18"/>
    <property type="match status" value="1"/>
</dbReference>
<dbReference type="Gene3D" id="2.60.120.10">
    <property type="entry name" value="Jelly Rolls"/>
    <property type="match status" value="1"/>
</dbReference>
<evidence type="ECO:0000256" key="2">
    <source>
        <dbReference type="ARBA" id="ARBA00023125"/>
    </source>
</evidence>
<dbReference type="GO" id="GO:0003700">
    <property type="term" value="F:DNA-binding transcription factor activity"/>
    <property type="evidence" value="ECO:0007669"/>
    <property type="project" value="InterPro"/>
</dbReference>
<organism evidence="5 6">
    <name type="scientific">Cohnella fermenti</name>
    <dbReference type="NCBI Taxonomy" id="2565925"/>
    <lineage>
        <taxon>Bacteria</taxon>
        <taxon>Bacillati</taxon>
        <taxon>Bacillota</taxon>
        <taxon>Bacilli</taxon>
        <taxon>Bacillales</taxon>
        <taxon>Paenibacillaceae</taxon>
        <taxon>Cohnella</taxon>
    </lineage>
</organism>
<dbReference type="RefSeq" id="WP_136371421.1">
    <property type="nucleotide sequence ID" value="NZ_SSOB01000025.1"/>
</dbReference>
<dbReference type="OrthoDB" id="9809338at2"/>
<protein>
    <submittedName>
        <fullName evidence="5">AraC family transcriptional regulator</fullName>
    </submittedName>
</protein>
<dbReference type="InterPro" id="IPR037923">
    <property type="entry name" value="HTH-like"/>
</dbReference>
<evidence type="ECO:0000259" key="4">
    <source>
        <dbReference type="PROSITE" id="PS01124"/>
    </source>
</evidence>
<dbReference type="SUPFAM" id="SSF51215">
    <property type="entry name" value="Regulatory protein AraC"/>
    <property type="match status" value="1"/>
</dbReference>
<dbReference type="PANTHER" id="PTHR43280:SF28">
    <property type="entry name" value="HTH-TYPE TRANSCRIPTIONAL ACTIVATOR RHAS"/>
    <property type="match status" value="1"/>
</dbReference>
<dbReference type="Pfam" id="PF02311">
    <property type="entry name" value="AraC_binding"/>
    <property type="match status" value="1"/>
</dbReference>
<dbReference type="InterPro" id="IPR003313">
    <property type="entry name" value="AraC-bd"/>
</dbReference>
<evidence type="ECO:0000313" key="6">
    <source>
        <dbReference type="Proteomes" id="UP000310636"/>
    </source>
</evidence>
<sequence>MPPSVHRFYEEPLHFAYRRRSENNEHKATFHSHLGIELLLIHQGRGTMIVNNNSYEIKPGMVCIFQPYQLHHLTLDYSDGQAFERSLAIFEPTMYDSYFETWPTLHAFFNHLNREQLPFPCIYGIDENHLLVHLFRTMHEKLPSLTETNQSEEISLFLVTLFQALRPLWTLAEGSETALPTSRNNHQVENILRWIESNYASPYRLEELSQALHLSPYHLAHLFKEATGISITEYISARRIHQSIQLLTTSNKPISLIAEEIGLSNTSYFCKLFKEHMGSTPHQYRKKWVHHTFRLR</sequence>
<dbReference type="InterPro" id="IPR014710">
    <property type="entry name" value="RmlC-like_jellyroll"/>
</dbReference>
<keyword evidence="2" id="KW-0238">DNA-binding</keyword>
<feature type="domain" description="HTH araC/xylS-type" evidence="4">
    <location>
        <begin position="189"/>
        <end position="287"/>
    </location>
</feature>
<name>A0A4S4BNV5_9BACL</name>
<dbReference type="Proteomes" id="UP000310636">
    <property type="component" value="Unassembled WGS sequence"/>
</dbReference>
<dbReference type="PANTHER" id="PTHR43280">
    <property type="entry name" value="ARAC-FAMILY TRANSCRIPTIONAL REGULATOR"/>
    <property type="match status" value="1"/>
</dbReference>
<dbReference type="PROSITE" id="PS01124">
    <property type="entry name" value="HTH_ARAC_FAMILY_2"/>
    <property type="match status" value="1"/>
</dbReference>
<dbReference type="SMART" id="SM00342">
    <property type="entry name" value="HTH_ARAC"/>
    <property type="match status" value="1"/>
</dbReference>
<keyword evidence="1" id="KW-0805">Transcription regulation</keyword>
<dbReference type="EMBL" id="SSOB01000025">
    <property type="protein sequence ID" value="THF76389.1"/>
    <property type="molecule type" value="Genomic_DNA"/>
</dbReference>
<keyword evidence="3" id="KW-0804">Transcription</keyword>
<dbReference type="InterPro" id="IPR020449">
    <property type="entry name" value="Tscrpt_reg_AraC-type_HTH"/>
</dbReference>
<evidence type="ECO:0000256" key="3">
    <source>
        <dbReference type="ARBA" id="ARBA00023163"/>
    </source>
</evidence>
<accession>A0A4S4BNV5</accession>